<protein>
    <submittedName>
        <fullName evidence="2">DUF262 domain-containing protein</fullName>
    </submittedName>
</protein>
<dbReference type="PANTHER" id="PTHR39639">
    <property type="entry name" value="CHROMOSOME 16, WHOLE GENOME SHOTGUN SEQUENCE"/>
    <property type="match status" value="1"/>
</dbReference>
<organism evidence="2 3">
    <name type="scientific">Parvularcula mediterranea</name>
    <dbReference type="NCBI Taxonomy" id="2732508"/>
    <lineage>
        <taxon>Bacteria</taxon>
        <taxon>Pseudomonadati</taxon>
        <taxon>Pseudomonadota</taxon>
        <taxon>Alphaproteobacteria</taxon>
        <taxon>Parvularculales</taxon>
        <taxon>Parvularculaceae</taxon>
        <taxon>Parvularcula</taxon>
    </lineage>
</organism>
<evidence type="ECO:0000313" key="3">
    <source>
        <dbReference type="Proteomes" id="UP000536835"/>
    </source>
</evidence>
<evidence type="ECO:0000259" key="1">
    <source>
        <dbReference type="Pfam" id="PF03235"/>
    </source>
</evidence>
<dbReference type="PANTHER" id="PTHR39639:SF1">
    <property type="entry name" value="DUF262 DOMAIN-CONTAINING PROTEIN"/>
    <property type="match status" value="1"/>
</dbReference>
<dbReference type="Proteomes" id="UP000536835">
    <property type="component" value="Unassembled WGS sequence"/>
</dbReference>
<feature type="domain" description="GmrSD restriction endonucleases N-terminal" evidence="1">
    <location>
        <begin position="31"/>
        <end position="93"/>
    </location>
</feature>
<keyword evidence="3" id="KW-1185">Reference proteome</keyword>
<gene>
    <name evidence="2" type="ORF">HK107_11215</name>
</gene>
<sequence length="372" mass="42032">MTLREQIDNAKRSVSTDELAISIGEIGSMYEAKELHILPEFQRLFRWGPQKKSDFIESLLVGIPIPPAFAYEREDATWELIDGLQRISTVLEFQGLLRDPDNPDKLCDPTTLVGAKYLPGLDGVGWVHGGADGKGIGKELQLFIRRARIDFQILKYPSDATTKFDLFQRLNRGGAYANAQEVRTCAMVLANEEATRKIREIAKSEPFRTVFRVNEDQSKIQKDVEYAVRLLAHASKAYEGKLDVEEFLDKAIIELLQEDNWNAFLDDAVWSVETLHAIDGDKVLLPPKNIEFKTVERFALRSLEVIAVGVLINASAIKALPKPEEFVRERITKFWMQTSALEGMSGAGQRGTTRWGKTLPFGMDWFDPRSAK</sequence>
<dbReference type="AlphaFoldDB" id="A0A7Y3RPA4"/>
<dbReference type="Pfam" id="PF03235">
    <property type="entry name" value="GmrSD_N"/>
    <property type="match status" value="1"/>
</dbReference>
<dbReference type="EMBL" id="JABFCX010000003">
    <property type="protein sequence ID" value="NNU16887.1"/>
    <property type="molecule type" value="Genomic_DNA"/>
</dbReference>
<dbReference type="InterPro" id="IPR004919">
    <property type="entry name" value="GmrSD_N"/>
</dbReference>
<proteinExistence type="predicted"/>
<evidence type="ECO:0000313" key="2">
    <source>
        <dbReference type="EMBL" id="NNU16887.1"/>
    </source>
</evidence>
<name>A0A7Y3RPA4_9PROT</name>
<reference evidence="2 3" key="1">
    <citation type="submission" date="2020-05" db="EMBL/GenBank/DDBJ databases">
        <title>Parvularcula mediterraneae sp. nov., isolated from polypropylene straw from shallow seawater of the seashore of Laganas in Zakynthos island, Greece.</title>
        <authorList>
            <person name="Szabo I."/>
            <person name="Al-Omari J."/>
            <person name="Rado J."/>
            <person name="Szerdahelyi G.S."/>
        </authorList>
    </citation>
    <scope>NUCLEOTIDE SEQUENCE [LARGE SCALE GENOMIC DNA]</scope>
    <source>
        <strain evidence="2 3">ZS-1/3</strain>
    </source>
</reference>
<comment type="caution">
    <text evidence="2">The sequence shown here is derived from an EMBL/GenBank/DDBJ whole genome shotgun (WGS) entry which is preliminary data.</text>
</comment>
<accession>A0A7Y3RPA4</accession>